<name>A0A4S8MFZ4_DENBC</name>
<dbReference type="AlphaFoldDB" id="A0A4S8MFZ4"/>
<reference evidence="2 3" key="1">
    <citation type="journal article" date="2019" name="Nat. Ecol. Evol.">
        <title>Megaphylogeny resolves global patterns of mushroom evolution.</title>
        <authorList>
            <person name="Varga T."/>
            <person name="Krizsan K."/>
            <person name="Foldi C."/>
            <person name="Dima B."/>
            <person name="Sanchez-Garcia M."/>
            <person name="Sanchez-Ramirez S."/>
            <person name="Szollosi G.J."/>
            <person name="Szarkandi J.G."/>
            <person name="Papp V."/>
            <person name="Albert L."/>
            <person name="Andreopoulos W."/>
            <person name="Angelini C."/>
            <person name="Antonin V."/>
            <person name="Barry K.W."/>
            <person name="Bougher N.L."/>
            <person name="Buchanan P."/>
            <person name="Buyck B."/>
            <person name="Bense V."/>
            <person name="Catcheside P."/>
            <person name="Chovatia M."/>
            <person name="Cooper J."/>
            <person name="Damon W."/>
            <person name="Desjardin D."/>
            <person name="Finy P."/>
            <person name="Geml J."/>
            <person name="Haridas S."/>
            <person name="Hughes K."/>
            <person name="Justo A."/>
            <person name="Karasinski D."/>
            <person name="Kautmanova I."/>
            <person name="Kiss B."/>
            <person name="Kocsube S."/>
            <person name="Kotiranta H."/>
            <person name="LaButti K.M."/>
            <person name="Lechner B.E."/>
            <person name="Liimatainen K."/>
            <person name="Lipzen A."/>
            <person name="Lukacs Z."/>
            <person name="Mihaltcheva S."/>
            <person name="Morgado L.N."/>
            <person name="Niskanen T."/>
            <person name="Noordeloos M.E."/>
            <person name="Ohm R.A."/>
            <person name="Ortiz-Santana B."/>
            <person name="Ovrebo C."/>
            <person name="Racz N."/>
            <person name="Riley R."/>
            <person name="Savchenko A."/>
            <person name="Shiryaev A."/>
            <person name="Soop K."/>
            <person name="Spirin V."/>
            <person name="Szebenyi C."/>
            <person name="Tomsovsky M."/>
            <person name="Tulloss R.E."/>
            <person name="Uehling J."/>
            <person name="Grigoriev I.V."/>
            <person name="Vagvolgyi C."/>
            <person name="Papp T."/>
            <person name="Martin F.M."/>
            <person name="Miettinen O."/>
            <person name="Hibbett D.S."/>
            <person name="Nagy L.G."/>
        </authorList>
    </citation>
    <scope>NUCLEOTIDE SEQUENCE [LARGE SCALE GENOMIC DNA]</scope>
    <source>
        <strain evidence="2 3">CBS 962.96</strain>
    </source>
</reference>
<proteinExistence type="predicted"/>
<evidence type="ECO:0000313" key="2">
    <source>
        <dbReference type="EMBL" id="THV01578.1"/>
    </source>
</evidence>
<feature type="compositionally biased region" description="Basic and acidic residues" evidence="1">
    <location>
        <begin position="87"/>
        <end position="100"/>
    </location>
</feature>
<feature type="region of interest" description="Disordered" evidence="1">
    <location>
        <begin position="87"/>
        <end position="107"/>
    </location>
</feature>
<dbReference type="EMBL" id="ML179087">
    <property type="protein sequence ID" value="THV01578.1"/>
    <property type="molecule type" value="Genomic_DNA"/>
</dbReference>
<protein>
    <submittedName>
        <fullName evidence="2">Uncharacterized protein</fullName>
    </submittedName>
</protein>
<accession>A0A4S8MFZ4</accession>
<gene>
    <name evidence="2" type="ORF">K435DRAFT_853592</name>
</gene>
<keyword evidence="3" id="KW-1185">Reference proteome</keyword>
<dbReference type="Proteomes" id="UP000297245">
    <property type="component" value="Unassembled WGS sequence"/>
</dbReference>
<evidence type="ECO:0000256" key="1">
    <source>
        <dbReference type="SAM" id="MobiDB-lite"/>
    </source>
</evidence>
<sequence length="176" mass="18863">MGGQNNKTDMGLPVGYPFLDARSTTKTEVASVITSSTIRQLSTSTTPTQHPLPLSHYNIATSSFEDVFITDRQISASTTRRVKAIDETRKDASPTEHPTPRLDLPGPPAELHYVAGTLGAVSGSITTERNGCSTFGDTSAGRTTNGNGERGVYVSSLDANEWYNNTVSFSSICLPY</sequence>
<evidence type="ECO:0000313" key="3">
    <source>
        <dbReference type="Proteomes" id="UP000297245"/>
    </source>
</evidence>
<organism evidence="2 3">
    <name type="scientific">Dendrothele bispora (strain CBS 962.96)</name>
    <dbReference type="NCBI Taxonomy" id="1314807"/>
    <lineage>
        <taxon>Eukaryota</taxon>
        <taxon>Fungi</taxon>
        <taxon>Dikarya</taxon>
        <taxon>Basidiomycota</taxon>
        <taxon>Agaricomycotina</taxon>
        <taxon>Agaricomycetes</taxon>
        <taxon>Agaricomycetidae</taxon>
        <taxon>Agaricales</taxon>
        <taxon>Agaricales incertae sedis</taxon>
        <taxon>Dendrothele</taxon>
    </lineage>
</organism>